<proteinExistence type="predicted"/>
<keyword evidence="3" id="KW-1185">Reference proteome</keyword>
<dbReference type="InterPro" id="IPR052055">
    <property type="entry name" value="Hepadnavirus_pol/RT"/>
</dbReference>
<evidence type="ECO:0000313" key="3">
    <source>
        <dbReference type="Proteomes" id="UP000007879"/>
    </source>
</evidence>
<dbReference type="AlphaFoldDB" id="A0AAN0IMS2"/>
<accession>A0AAN0IMS2</accession>
<dbReference type="InterPro" id="IPR010998">
    <property type="entry name" value="Integrase_recombinase_N"/>
</dbReference>
<dbReference type="RefSeq" id="XP_011404125.2">
    <property type="nucleotide sequence ID" value="XM_011405823.2"/>
</dbReference>
<evidence type="ECO:0008006" key="4">
    <source>
        <dbReference type="Google" id="ProtNLM"/>
    </source>
</evidence>
<dbReference type="Proteomes" id="UP000007879">
    <property type="component" value="Unassembled WGS sequence"/>
</dbReference>
<sequence length="413" mass="45679">MAKLNLRSAYRMVPVHPLVSLLLGIQWQGTIFVDRALPFGLRSAPILFTAVANTLSWAMFCEGVQWSFYYLDDFCSPRTSGGCSQALAMAIPLCRLGLPVAPEKVEGPATTLKFLGIEINPVNMSLSLPLPKLTALKAKLAHWISRKAASKRELQELIGHLNHAAAVVSPGRSFIRSIIEAMKCPCLQDQLTCLDANCRADILWWHLFVASWNGVSILPPHAPSVTVVSDCLRLLGLWGTISCFGEWFQVAWPASWAEANIAAKELLPIVIAAAIWGNHWKGKRVLFLSDNTAAVNALTSRPTLKPPQFPRQCWHPSWTTPAVDLPALGATVWSLFKEGLAASSHRSYRLARNCYLEFCRRANLRPLPLQQRTLCLFTAFLSQQGFAARSVLSYLSALRHMEIEARATSLPCP</sequence>
<evidence type="ECO:0000256" key="1">
    <source>
        <dbReference type="ARBA" id="ARBA00023125"/>
    </source>
</evidence>
<dbReference type="Gene3D" id="1.10.150.130">
    <property type="match status" value="1"/>
</dbReference>
<dbReference type="SUPFAM" id="SSF47823">
    <property type="entry name" value="lambda integrase-like, N-terminal domain"/>
    <property type="match status" value="1"/>
</dbReference>
<keyword evidence="1" id="KW-0238">DNA-binding</keyword>
<dbReference type="EnsemblMetazoa" id="XM_011405823.2">
    <property type="protein sequence ID" value="XP_011404125.2"/>
    <property type="gene ID" value="LOC105312863"/>
</dbReference>
<dbReference type="PANTHER" id="PTHR33050:SF8">
    <property type="entry name" value="REVERSE TRANSCRIPTASE DOMAIN-CONTAINING PROTEIN"/>
    <property type="match status" value="1"/>
</dbReference>
<dbReference type="SUPFAM" id="SSF56672">
    <property type="entry name" value="DNA/RNA polymerases"/>
    <property type="match status" value="1"/>
</dbReference>
<name>A0AAN0IMS2_AMPQE</name>
<dbReference type="GeneID" id="105312863"/>
<organism evidence="2 3">
    <name type="scientific">Amphimedon queenslandica</name>
    <name type="common">Sponge</name>
    <dbReference type="NCBI Taxonomy" id="400682"/>
    <lineage>
        <taxon>Eukaryota</taxon>
        <taxon>Metazoa</taxon>
        <taxon>Porifera</taxon>
        <taxon>Demospongiae</taxon>
        <taxon>Heteroscleromorpha</taxon>
        <taxon>Haplosclerida</taxon>
        <taxon>Niphatidae</taxon>
        <taxon>Amphimedon</taxon>
    </lineage>
</organism>
<dbReference type="PANTHER" id="PTHR33050">
    <property type="entry name" value="REVERSE TRANSCRIPTASE DOMAIN-CONTAINING PROTEIN"/>
    <property type="match status" value="1"/>
</dbReference>
<dbReference type="KEGG" id="aqu:105312863"/>
<dbReference type="InterPro" id="IPR043502">
    <property type="entry name" value="DNA/RNA_pol_sf"/>
</dbReference>
<protein>
    <recommendedName>
        <fullName evidence="4">Reverse transcriptase domain-containing protein</fullName>
    </recommendedName>
</protein>
<reference evidence="3" key="1">
    <citation type="journal article" date="2010" name="Nature">
        <title>The Amphimedon queenslandica genome and the evolution of animal complexity.</title>
        <authorList>
            <person name="Srivastava M."/>
            <person name="Simakov O."/>
            <person name="Chapman J."/>
            <person name="Fahey B."/>
            <person name="Gauthier M.E."/>
            <person name="Mitros T."/>
            <person name="Richards G.S."/>
            <person name="Conaco C."/>
            <person name="Dacre M."/>
            <person name="Hellsten U."/>
            <person name="Larroux C."/>
            <person name="Putnam N.H."/>
            <person name="Stanke M."/>
            <person name="Adamska M."/>
            <person name="Darling A."/>
            <person name="Degnan S.M."/>
            <person name="Oakley T.H."/>
            <person name="Plachetzki D.C."/>
            <person name="Zhai Y."/>
            <person name="Adamski M."/>
            <person name="Calcino A."/>
            <person name="Cummins S.F."/>
            <person name="Goodstein D.M."/>
            <person name="Harris C."/>
            <person name="Jackson D.J."/>
            <person name="Leys S.P."/>
            <person name="Shu S."/>
            <person name="Woodcroft B.J."/>
            <person name="Vervoort M."/>
            <person name="Kosik K.S."/>
            <person name="Manning G."/>
            <person name="Degnan B.M."/>
            <person name="Rokhsar D.S."/>
        </authorList>
    </citation>
    <scope>NUCLEOTIDE SEQUENCE [LARGE SCALE GENOMIC DNA]</scope>
</reference>
<dbReference type="GO" id="GO:0003677">
    <property type="term" value="F:DNA binding"/>
    <property type="evidence" value="ECO:0007669"/>
    <property type="project" value="UniProtKB-KW"/>
</dbReference>
<evidence type="ECO:0000313" key="2">
    <source>
        <dbReference type="EnsemblMetazoa" id="XP_011404125.2"/>
    </source>
</evidence>
<reference evidence="2" key="2">
    <citation type="submission" date="2024-06" db="UniProtKB">
        <authorList>
            <consortium name="EnsemblMetazoa"/>
        </authorList>
    </citation>
    <scope>IDENTIFICATION</scope>
</reference>